<accession>A0AAD4NIU4</accession>
<evidence type="ECO:0000256" key="1">
    <source>
        <dbReference type="RuleBase" id="RU367043"/>
    </source>
</evidence>
<keyword evidence="1" id="KW-0143">Chaperone</keyword>
<dbReference type="GO" id="GO:0015031">
    <property type="term" value="P:protein transport"/>
    <property type="evidence" value="ECO:0007669"/>
    <property type="project" value="UniProtKB-KW"/>
</dbReference>
<dbReference type="SUPFAM" id="SSF144122">
    <property type="entry name" value="Tim10-like"/>
    <property type="match status" value="1"/>
</dbReference>
<keyword evidence="4" id="KW-1185">Reference proteome</keyword>
<protein>
    <recommendedName>
        <fullName evidence="1">Mitochondrial import inner membrane translocase subunit</fullName>
    </recommendedName>
</protein>
<comment type="subcellular location">
    <subcellularLocation>
        <location evidence="1">Mitochondrion inner membrane</location>
        <topology evidence="1">Peripheral membrane protein</topology>
        <orientation evidence="1">Intermembrane side</orientation>
    </subcellularLocation>
</comment>
<dbReference type="InterPro" id="IPR004217">
    <property type="entry name" value="Tim10-like"/>
</dbReference>
<name>A0AAD4NIU4_9BILA</name>
<sequence>MSSPDPNTMRFIQQVQAESQKVKLQEQIQLLADRCWDVCFTDARPPSKMDGKTQTCLSNCVNRMIDASTFMVEHLQKMDNKLFR</sequence>
<comment type="function">
    <text evidence="1">Mitochondrial intermembrane chaperone that participates in the import and insertion of some multi-pass transmembrane proteins into the mitochondrial inner membrane. Also required for the transfer of beta-barrel precursors from the TOM complex to the sorting and assembly machinery (SAM complex) of the outer membrane. Acts as a chaperone-like protein that protects the hydrophobic precursors from aggregation and guide them through the mitochondrial intermembrane space.</text>
</comment>
<gene>
    <name evidence="3" type="ORF">DdX_01454</name>
</gene>
<organism evidence="3 4">
    <name type="scientific">Ditylenchus destructor</name>
    <dbReference type="NCBI Taxonomy" id="166010"/>
    <lineage>
        <taxon>Eukaryota</taxon>
        <taxon>Metazoa</taxon>
        <taxon>Ecdysozoa</taxon>
        <taxon>Nematoda</taxon>
        <taxon>Chromadorea</taxon>
        <taxon>Rhabditida</taxon>
        <taxon>Tylenchina</taxon>
        <taxon>Tylenchomorpha</taxon>
        <taxon>Sphaerularioidea</taxon>
        <taxon>Anguinidae</taxon>
        <taxon>Anguininae</taxon>
        <taxon>Ditylenchus</taxon>
    </lineage>
</organism>
<dbReference type="Gene3D" id="1.10.287.810">
    <property type="entry name" value="Mitochondrial import inner membrane translocase subunit tim13 like domains"/>
    <property type="match status" value="1"/>
</dbReference>
<evidence type="ECO:0000259" key="2">
    <source>
        <dbReference type="Pfam" id="PF02953"/>
    </source>
</evidence>
<dbReference type="Pfam" id="PF02953">
    <property type="entry name" value="zf-Tim10_DDP"/>
    <property type="match status" value="1"/>
</dbReference>
<evidence type="ECO:0000313" key="3">
    <source>
        <dbReference type="EMBL" id="KAI1729227.1"/>
    </source>
</evidence>
<keyword evidence="1" id="KW-0999">Mitochondrion inner membrane</keyword>
<dbReference type="Proteomes" id="UP001201812">
    <property type="component" value="Unassembled WGS sequence"/>
</dbReference>
<keyword evidence="1" id="KW-1015">Disulfide bond</keyword>
<feature type="domain" description="Tim10-like" evidence="2">
    <location>
        <begin position="13"/>
        <end position="77"/>
    </location>
</feature>
<keyword evidence="1" id="KW-0653">Protein transport</keyword>
<comment type="similarity">
    <text evidence="1">Belongs to the small Tim family.</text>
</comment>
<comment type="caution">
    <text evidence="3">The sequence shown here is derived from an EMBL/GenBank/DDBJ whole genome shotgun (WGS) entry which is preliminary data.</text>
</comment>
<keyword evidence="1" id="KW-0496">Mitochondrion</keyword>
<dbReference type="AlphaFoldDB" id="A0AAD4NIU4"/>
<dbReference type="GO" id="GO:0005743">
    <property type="term" value="C:mitochondrial inner membrane"/>
    <property type="evidence" value="ECO:0007669"/>
    <property type="project" value="UniProtKB-SubCell"/>
</dbReference>
<evidence type="ECO:0000313" key="4">
    <source>
        <dbReference type="Proteomes" id="UP001201812"/>
    </source>
</evidence>
<proteinExistence type="inferred from homology"/>
<reference evidence="3" key="1">
    <citation type="submission" date="2022-01" db="EMBL/GenBank/DDBJ databases">
        <title>Genome Sequence Resource for Two Populations of Ditylenchus destructor, the Migratory Endoparasitic Phytonematode.</title>
        <authorList>
            <person name="Zhang H."/>
            <person name="Lin R."/>
            <person name="Xie B."/>
        </authorList>
    </citation>
    <scope>NUCLEOTIDE SEQUENCE</scope>
    <source>
        <strain evidence="3">BazhouSP</strain>
    </source>
</reference>
<keyword evidence="1" id="KW-0811">Translocation</keyword>
<comment type="subunit">
    <text evidence="1">Heterohexamer.</text>
</comment>
<dbReference type="EMBL" id="JAKKPZ010000001">
    <property type="protein sequence ID" value="KAI1729227.1"/>
    <property type="molecule type" value="Genomic_DNA"/>
</dbReference>
<comment type="domain">
    <text evidence="1">The twin CX3C motif contains 4 conserved Cys residues that form 2 disulfide bonds in the mitochondrial intermembrane space.</text>
</comment>
<keyword evidence="1" id="KW-0472">Membrane</keyword>
<dbReference type="InterPro" id="IPR035427">
    <property type="entry name" value="Tim10-like_dom_sf"/>
</dbReference>
<keyword evidence="1" id="KW-0813">Transport</keyword>